<dbReference type="InterPro" id="IPR021109">
    <property type="entry name" value="Peptidase_aspartic_dom_sf"/>
</dbReference>
<dbReference type="PANTHER" id="PTHR24559:SF444">
    <property type="entry name" value="REVERSE TRANSCRIPTASE DOMAIN-CONTAINING PROTEIN"/>
    <property type="match status" value="1"/>
</dbReference>
<evidence type="ECO:0000259" key="12">
    <source>
        <dbReference type="Pfam" id="PF17921"/>
    </source>
</evidence>
<keyword evidence="3" id="KW-0548">Nucleotidyltransferase</keyword>
<dbReference type="Pfam" id="PF00078">
    <property type="entry name" value="RVT_1"/>
    <property type="match status" value="1"/>
</dbReference>
<dbReference type="InterPro" id="IPR000477">
    <property type="entry name" value="RT_dom"/>
</dbReference>
<feature type="region of interest" description="Disordered" evidence="8">
    <location>
        <begin position="74"/>
        <end position="103"/>
    </location>
</feature>
<feature type="transmembrane region" description="Helical" evidence="9">
    <location>
        <begin position="253"/>
        <end position="280"/>
    </location>
</feature>
<comment type="caution">
    <text evidence="13">The sequence shown here is derived from an EMBL/GenBank/DDBJ whole genome shotgun (WGS) entry which is preliminary data.</text>
</comment>
<feature type="domain" description="Reverse transcriptase" evidence="10">
    <location>
        <begin position="673"/>
        <end position="829"/>
    </location>
</feature>
<reference evidence="13 14" key="1">
    <citation type="submission" date="2019-08" db="EMBL/GenBank/DDBJ databases">
        <title>Draft genome sequences of two oriental melons (Cucumis melo L. var makuwa).</title>
        <authorList>
            <person name="Kwon S.-Y."/>
        </authorList>
    </citation>
    <scope>NUCLEOTIDE SEQUENCE [LARGE SCALE GENOMIC DNA]</scope>
    <source>
        <strain evidence="14">cv. Chang Bougi</strain>
        <tissue evidence="13">Leaf</tissue>
    </source>
</reference>
<dbReference type="InterPro" id="IPR041588">
    <property type="entry name" value="Integrase_H2C2"/>
</dbReference>
<keyword evidence="9" id="KW-0812">Transmembrane</keyword>
<evidence type="ECO:0000256" key="4">
    <source>
        <dbReference type="ARBA" id="ARBA00022722"/>
    </source>
</evidence>
<dbReference type="Pfam" id="PF17921">
    <property type="entry name" value="Integrase_H2C2"/>
    <property type="match status" value="1"/>
</dbReference>
<dbReference type="CDD" id="cd00303">
    <property type="entry name" value="retropepsin_like"/>
    <property type="match status" value="1"/>
</dbReference>
<feature type="region of interest" description="Disordered" evidence="8">
    <location>
        <begin position="32"/>
        <end position="59"/>
    </location>
</feature>
<dbReference type="Proteomes" id="UP000321947">
    <property type="component" value="Unassembled WGS sequence"/>
</dbReference>
<keyword evidence="4" id="KW-0540">Nuclease</keyword>
<evidence type="ECO:0000256" key="8">
    <source>
        <dbReference type="SAM" id="MobiDB-lite"/>
    </source>
</evidence>
<dbReference type="SUPFAM" id="SSF56672">
    <property type="entry name" value="DNA/RNA polymerases"/>
    <property type="match status" value="1"/>
</dbReference>
<gene>
    <name evidence="13" type="ORF">E5676_scaffold298G00120</name>
</gene>
<dbReference type="EC" id="2.7.7.49" evidence="1"/>
<evidence type="ECO:0000313" key="14">
    <source>
        <dbReference type="Proteomes" id="UP000321947"/>
    </source>
</evidence>
<dbReference type="InterPro" id="IPR041373">
    <property type="entry name" value="RT_RNaseH"/>
</dbReference>
<organism evidence="13 14">
    <name type="scientific">Cucumis melo var. makuwa</name>
    <name type="common">Oriental melon</name>
    <dbReference type="NCBI Taxonomy" id="1194695"/>
    <lineage>
        <taxon>Eukaryota</taxon>
        <taxon>Viridiplantae</taxon>
        <taxon>Streptophyta</taxon>
        <taxon>Embryophyta</taxon>
        <taxon>Tracheophyta</taxon>
        <taxon>Spermatophyta</taxon>
        <taxon>Magnoliopsida</taxon>
        <taxon>eudicotyledons</taxon>
        <taxon>Gunneridae</taxon>
        <taxon>Pentapetalae</taxon>
        <taxon>rosids</taxon>
        <taxon>fabids</taxon>
        <taxon>Cucurbitales</taxon>
        <taxon>Cucurbitaceae</taxon>
        <taxon>Benincaseae</taxon>
        <taxon>Cucumis</taxon>
    </lineage>
</organism>
<dbReference type="Gene3D" id="1.10.340.70">
    <property type="match status" value="1"/>
</dbReference>
<proteinExistence type="predicted"/>
<evidence type="ECO:0000313" key="13">
    <source>
        <dbReference type="EMBL" id="TYK03204.1"/>
    </source>
</evidence>
<dbReference type="Gene3D" id="3.30.70.270">
    <property type="match status" value="1"/>
</dbReference>
<dbReference type="CDD" id="cd09274">
    <property type="entry name" value="RNase_HI_RT_Ty3"/>
    <property type="match status" value="1"/>
</dbReference>
<dbReference type="Pfam" id="PF17917">
    <property type="entry name" value="RT_RNaseH"/>
    <property type="match status" value="1"/>
</dbReference>
<keyword evidence="9" id="KW-1133">Transmembrane helix</keyword>
<dbReference type="CDD" id="cd01647">
    <property type="entry name" value="RT_LTR"/>
    <property type="match status" value="1"/>
</dbReference>
<evidence type="ECO:0000256" key="5">
    <source>
        <dbReference type="ARBA" id="ARBA00022759"/>
    </source>
</evidence>
<dbReference type="EMBL" id="SSTD01015292">
    <property type="protein sequence ID" value="TYK03204.1"/>
    <property type="molecule type" value="Genomic_DNA"/>
</dbReference>
<dbReference type="Pfam" id="PF08284">
    <property type="entry name" value="RVP_2"/>
    <property type="match status" value="1"/>
</dbReference>
<feature type="domain" description="Integrase zinc-binding" evidence="12">
    <location>
        <begin position="1012"/>
        <end position="1063"/>
    </location>
</feature>
<evidence type="ECO:0000256" key="6">
    <source>
        <dbReference type="ARBA" id="ARBA00022801"/>
    </source>
</evidence>
<dbReference type="InterPro" id="IPR043502">
    <property type="entry name" value="DNA/RNA_pol_sf"/>
</dbReference>
<accession>A0A5D3BVJ9</accession>
<dbReference type="PANTHER" id="PTHR24559">
    <property type="entry name" value="TRANSPOSON TY3-I GAG-POL POLYPROTEIN"/>
    <property type="match status" value="1"/>
</dbReference>
<protein>
    <recommendedName>
        <fullName evidence="1">RNA-directed DNA polymerase</fullName>
        <ecNumber evidence="1">2.7.7.49</ecNumber>
    </recommendedName>
</protein>
<evidence type="ECO:0000256" key="3">
    <source>
        <dbReference type="ARBA" id="ARBA00022695"/>
    </source>
</evidence>
<evidence type="ECO:0000259" key="11">
    <source>
        <dbReference type="Pfam" id="PF17917"/>
    </source>
</evidence>
<keyword evidence="2" id="KW-0808">Transferase</keyword>
<evidence type="ECO:0000259" key="10">
    <source>
        <dbReference type="Pfam" id="PF00078"/>
    </source>
</evidence>
<keyword evidence="5" id="KW-0255">Endonuclease</keyword>
<dbReference type="AlphaFoldDB" id="A0A5D3BVJ9"/>
<evidence type="ECO:0000256" key="9">
    <source>
        <dbReference type="SAM" id="Phobius"/>
    </source>
</evidence>
<dbReference type="Gene3D" id="2.40.70.10">
    <property type="entry name" value="Acid Proteases"/>
    <property type="match status" value="1"/>
</dbReference>
<keyword evidence="6" id="KW-0378">Hydrolase</keyword>
<name>A0A5D3BVJ9_CUCMM</name>
<evidence type="ECO:0000256" key="2">
    <source>
        <dbReference type="ARBA" id="ARBA00022679"/>
    </source>
</evidence>
<feature type="compositionally biased region" description="Low complexity" evidence="8">
    <location>
        <begin position="42"/>
        <end position="51"/>
    </location>
</feature>
<sequence length="1074" mass="121033">MFLAIHSVLPLKWEAYWASAIELPSPMKIEKKKEKENEGCHSSSSFFTRPSPQSPPTSLPLHFVTQSSLSLSSSTSQRLRPQPRPCFSSAHGQPPTGSPNRSSNSLQVAIFDALSLHLVHPSDRRPFRPLVEQVVDSSASDSVAASHPSIFRYVKELMLEFSGFTTGLIGDALLYSGGFVGRGLDQDTGYELCRGGTKGLEISWVDCVYAVERWFSINCGVMVSFICGVDYLTGMVSFGIPRLICVSFRITRLIFASFGMTRLICVSFGITILICASFGITRLICVRVWRGTDRRGARRMHEGHMDASFLYASADLVSEPCFRLCRLTYDVSLCLCVPMAKTILATRQESLVVFREMPLRRGARRGGRGGRGRGVGRVQPELVRGLGLDIQGLVRAFRPATHADVLRLVVDLNLQDSANSSKIAGRGLTLGHKRKGEQQPMTWFKFRQEGHTADRCPMRLTGDAQNQGAGAPHQGKVYATNKIEAERACTVVTGTLPVLGHYALVLFDYGSSHSFISSAFVLHARLEVEPLHHVLSVSTHYGENMLPNEKVKACQIKIAGHVIEVTLLVLDMHDFDVIRGMDWLAVNHAIIDCSRKEVAFNPFLMASFKFKGEGSRSLPKVISVMKAKPVVRDYSDVFPEELRGLPPHKEIEFAIELEPGTVPISRAPYRMAPAELKELKLQLQEELNKLIVKNKYPLPKIDDLFDQLHGATVFSKTDLLSGYHQLRIKDSDVLKIAFCSRYGHYEFIVMSFGLTNAPAVFLDLMNRVFREFLDTFVIMFIDDVLIYSKTEVEHEEHLRMVLETLRANKLYAKFSTCEFWLKQVSFLSHVVSKAGVSMDPAKIEAVTSWPRPSTEGSSFCLEQGLVVIYTDLSKKGLGCVLMQQDMRPYLYGEKIQIFTDHKSMKYFFTQKELNMRQRRWFELVKDYDCEILYHLGKANVVDDALSRKLAQFTVQPTLRQKIIDAQSNDPYMVEKRCLAEAGQAVEFSISSDGGLLFERRLCVLTDSAVEIELLSEAHSSPFSMHPGSTKMYQDLKRVYWWRNMKREVAEFVSKCLVCQQVKAPRQKQQVYYNP</sequence>
<evidence type="ECO:0000256" key="7">
    <source>
        <dbReference type="ARBA" id="ARBA00022918"/>
    </source>
</evidence>
<evidence type="ECO:0000256" key="1">
    <source>
        <dbReference type="ARBA" id="ARBA00012493"/>
    </source>
</evidence>
<dbReference type="GO" id="GO:0003964">
    <property type="term" value="F:RNA-directed DNA polymerase activity"/>
    <property type="evidence" value="ECO:0007669"/>
    <property type="project" value="UniProtKB-KW"/>
</dbReference>
<dbReference type="InterPro" id="IPR053134">
    <property type="entry name" value="RNA-dir_DNA_polymerase"/>
</dbReference>
<dbReference type="Gene3D" id="3.10.10.10">
    <property type="entry name" value="HIV Type 1 Reverse Transcriptase, subunit A, domain 1"/>
    <property type="match status" value="1"/>
</dbReference>
<keyword evidence="7" id="KW-0695">RNA-directed DNA polymerase</keyword>
<keyword evidence="9" id="KW-0472">Membrane</keyword>
<dbReference type="InterPro" id="IPR043128">
    <property type="entry name" value="Rev_trsase/Diguanyl_cyclase"/>
</dbReference>
<feature type="domain" description="Reverse transcriptase RNase H-like" evidence="11">
    <location>
        <begin position="885"/>
        <end position="927"/>
    </location>
</feature>
<dbReference type="GO" id="GO:0004519">
    <property type="term" value="F:endonuclease activity"/>
    <property type="evidence" value="ECO:0007669"/>
    <property type="project" value="UniProtKB-KW"/>
</dbReference>
<dbReference type="GO" id="GO:0016787">
    <property type="term" value="F:hydrolase activity"/>
    <property type="evidence" value="ECO:0007669"/>
    <property type="project" value="UniProtKB-KW"/>
</dbReference>
<feature type="transmembrane region" description="Helical" evidence="9">
    <location>
        <begin position="214"/>
        <end position="232"/>
    </location>
</feature>